<dbReference type="SUPFAM" id="SSF53098">
    <property type="entry name" value="Ribonuclease H-like"/>
    <property type="match status" value="1"/>
</dbReference>
<accession>A0A830HU39</accession>
<dbReference type="InterPro" id="IPR052408">
    <property type="entry name" value="Exonuclease_MUT-7-like"/>
</dbReference>
<dbReference type="EMBL" id="BNJQ01000032">
    <property type="protein sequence ID" value="GHP10976.1"/>
    <property type="molecule type" value="Genomic_DNA"/>
</dbReference>
<reference evidence="1" key="1">
    <citation type="submission" date="2020-10" db="EMBL/GenBank/DDBJ databases">
        <title>Unveiling of a novel bifunctional photoreceptor, Dualchrome1, isolated from a cosmopolitan green alga.</title>
        <authorList>
            <person name="Suzuki S."/>
            <person name="Kawachi M."/>
        </authorList>
    </citation>
    <scope>NUCLEOTIDE SEQUENCE</scope>
    <source>
        <strain evidence="1">NIES 2893</strain>
    </source>
</reference>
<keyword evidence="1" id="KW-0269">Exonuclease</keyword>
<sequence length="775" mass="82825">MVNDASESLGDSRGEALALARIARSAAAEAAKRAGDLGAGDVVLSETQGANADAKMRHVIGAAREALTTSAFAPGQAVSAASSLAAAVSLLFGQHLDNPSKHANDVHELVTDVFERAVNELCESDDQNGALKVPLAVLRGAVRLALAVPAPVFVESGVANSSRHERLIAALEKGLYAHAKATAACTSLACHMQYSVIFSEQLAAYVVRNGAVDAGCLACEWSTLHESEGSFRTNVVRFQINLLQQLVATRQAKYARDLCGRRLAAHELEEPHLHVATPFVQLAYDLIAIDKMVMRGQMEVAKIYVKNVATRPRAKRLTAFENVQQAQQAVIAARESLIAGEQCSDGSLPTPPPLLTMSRESYVRLLGDAACRCLVRRGLADVAYGWLVSDWELPPKELDVEARKLLKLLPRHGESRMPVKAEDAADAEASAVMRAMRGLLLCDIGEGSTTAVDAELLGILGLAIPTHMSEVDPIDVDHPENLPGIAQLRAIASASASTRQGHYHNLSLDIRIPDTSRDASGGAYMISNLSEGIWAIEHLQRAASSSSDGICVIGADAEWRPETNWQSGEGEHAALDEDAQPLGSDGIPPLAMPGGSHRVATLQLAVKDAAFVFDMPALAAAYAADGSGHNSTTFALGLKALFGGSEEGEGHACVLIGHGLGEDLRRVRRGYGATFDGALLSFAKCLDLSPLRLMLTAQGSSNSSKNGRVSLSRMVEEVIGKPLDKTQRLTDWEKRPLEEAGSRLKVASWCRTRRTATRWTIVCLVRWRIPAMVAQ</sequence>
<dbReference type="PANTHER" id="PTHR47765:SF2">
    <property type="entry name" value="EXONUCLEASE MUT-7 HOMOLOG"/>
    <property type="match status" value="1"/>
</dbReference>
<dbReference type="InterPro" id="IPR012337">
    <property type="entry name" value="RNaseH-like_sf"/>
</dbReference>
<dbReference type="AlphaFoldDB" id="A0A830HU39"/>
<dbReference type="GO" id="GO:0003676">
    <property type="term" value="F:nucleic acid binding"/>
    <property type="evidence" value="ECO:0007669"/>
    <property type="project" value="InterPro"/>
</dbReference>
<proteinExistence type="predicted"/>
<dbReference type="GO" id="GO:0004527">
    <property type="term" value="F:exonuclease activity"/>
    <property type="evidence" value="ECO:0007669"/>
    <property type="project" value="UniProtKB-KW"/>
</dbReference>
<dbReference type="InterPro" id="IPR036397">
    <property type="entry name" value="RNaseH_sf"/>
</dbReference>
<protein>
    <submittedName>
        <fullName evidence="1">Exonuclease mut-7</fullName>
    </submittedName>
</protein>
<dbReference type="Gene3D" id="3.30.420.10">
    <property type="entry name" value="Ribonuclease H-like superfamily/Ribonuclease H"/>
    <property type="match status" value="1"/>
</dbReference>
<evidence type="ECO:0000313" key="1">
    <source>
        <dbReference type="EMBL" id="GHP10976.1"/>
    </source>
</evidence>
<dbReference type="PANTHER" id="PTHR47765">
    <property type="entry name" value="3'-5' EXONUCLEASE DOMAIN-CONTAINING PROTEIN"/>
    <property type="match status" value="1"/>
</dbReference>
<keyword evidence="1" id="KW-0378">Hydrolase</keyword>
<name>A0A830HU39_9CHLO</name>
<evidence type="ECO:0000313" key="2">
    <source>
        <dbReference type="Proteomes" id="UP000660262"/>
    </source>
</evidence>
<dbReference type="OrthoDB" id="10261556at2759"/>
<organism evidence="1 2">
    <name type="scientific">Pycnococcus provasolii</name>
    <dbReference type="NCBI Taxonomy" id="41880"/>
    <lineage>
        <taxon>Eukaryota</taxon>
        <taxon>Viridiplantae</taxon>
        <taxon>Chlorophyta</taxon>
        <taxon>Pseudoscourfieldiophyceae</taxon>
        <taxon>Pseudoscourfieldiales</taxon>
        <taxon>Pycnococcaceae</taxon>
        <taxon>Pycnococcus</taxon>
    </lineage>
</organism>
<keyword evidence="2" id="KW-1185">Reference proteome</keyword>
<comment type="caution">
    <text evidence="1">The sequence shown here is derived from an EMBL/GenBank/DDBJ whole genome shotgun (WGS) entry which is preliminary data.</text>
</comment>
<keyword evidence="1" id="KW-0540">Nuclease</keyword>
<gene>
    <name evidence="1" type="ORF">PPROV_000970600</name>
</gene>
<dbReference type="Proteomes" id="UP000660262">
    <property type="component" value="Unassembled WGS sequence"/>
</dbReference>